<sequence length="131" mass="14373">MKKKIGISAAVLAVCALIFVGYLTFLAPKAQGGQKSVKIEVVIPSKNIDRTFQYKTDRSYVSELLDDKKSDLQAEMEDSQYGKFISGMLGVKADPAKEYFHLKVDGTDATVGVSQLPLENGKIYTFTLTSL</sequence>
<dbReference type="EMBL" id="VWXL01000108">
    <property type="protein sequence ID" value="MVB13036.1"/>
    <property type="molecule type" value="Genomic_DNA"/>
</dbReference>
<dbReference type="InterPro" id="IPR027954">
    <property type="entry name" value="Transcobalamin-like_C"/>
</dbReference>
<evidence type="ECO:0000313" key="5">
    <source>
        <dbReference type="Proteomes" id="UP000515909"/>
    </source>
</evidence>
<dbReference type="Pfam" id="PF14478">
    <property type="entry name" value="DUF4430"/>
    <property type="match status" value="1"/>
</dbReference>
<dbReference type="EMBL" id="CP060286">
    <property type="protein sequence ID" value="QNK41299.1"/>
    <property type="molecule type" value="Genomic_DNA"/>
</dbReference>
<dbReference type="Proteomes" id="UP000469440">
    <property type="component" value="Unassembled WGS sequence"/>
</dbReference>
<evidence type="ECO:0000313" key="3">
    <source>
        <dbReference type="EMBL" id="QNK41299.1"/>
    </source>
</evidence>
<gene>
    <name evidence="2" type="ORF">CAFE_37890</name>
    <name evidence="3" type="ORF">HCR03_03075</name>
</gene>
<name>A0A6N8I4I0_9FIRM</name>
<reference evidence="2 4" key="1">
    <citation type="submission" date="2019-09" db="EMBL/GenBank/DDBJ databases">
        <title>Genome sequence of Clostridium sp. EA1.</title>
        <authorList>
            <person name="Poehlein A."/>
            <person name="Bengelsdorf F.R."/>
            <person name="Daniel R."/>
        </authorList>
    </citation>
    <scope>NUCLEOTIDE SEQUENCE [LARGE SCALE GENOMIC DNA]</scope>
    <source>
        <strain evidence="2 4">EA1</strain>
    </source>
</reference>
<dbReference type="KEGG" id="cfem:HCR03_03075"/>
<accession>A0A7G8TCF8</accession>
<dbReference type="Proteomes" id="UP000515909">
    <property type="component" value="Chromosome"/>
</dbReference>
<proteinExistence type="predicted"/>
<dbReference type="AlphaFoldDB" id="A0A6N8I4I0"/>
<dbReference type="OrthoDB" id="1880081at2"/>
<keyword evidence="4" id="KW-1185">Reference proteome</keyword>
<dbReference type="Gene3D" id="2.170.130.30">
    <property type="match status" value="1"/>
</dbReference>
<evidence type="ECO:0000313" key="4">
    <source>
        <dbReference type="Proteomes" id="UP000469440"/>
    </source>
</evidence>
<dbReference type="RefSeq" id="WP_066644144.1">
    <property type="nucleotide sequence ID" value="NZ_CP060286.1"/>
</dbReference>
<feature type="domain" description="Transcobalamin-like C-terminal" evidence="1">
    <location>
        <begin position="70"/>
        <end position="129"/>
    </location>
</feature>
<evidence type="ECO:0000259" key="1">
    <source>
        <dbReference type="Pfam" id="PF14478"/>
    </source>
</evidence>
<protein>
    <submittedName>
        <fullName evidence="3">DUF4430 domain-containing protein</fullName>
    </submittedName>
</protein>
<organism evidence="2 4">
    <name type="scientific">Caproicibacter fermentans</name>
    <dbReference type="NCBI Taxonomy" id="2576756"/>
    <lineage>
        <taxon>Bacteria</taxon>
        <taxon>Bacillati</taxon>
        <taxon>Bacillota</taxon>
        <taxon>Clostridia</taxon>
        <taxon>Eubacteriales</taxon>
        <taxon>Acutalibacteraceae</taxon>
        <taxon>Caproicibacter</taxon>
    </lineage>
</organism>
<evidence type="ECO:0000313" key="2">
    <source>
        <dbReference type="EMBL" id="MVB13036.1"/>
    </source>
</evidence>
<accession>A0A6N8I4I0</accession>
<reference evidence="3 5" key="2">
    <citation type="submission" date="2020-08" db="EMBL/GenBank/DDBJ databases">
        <title>The isolate Caproiciproducens sp. 7D4C2 produces n-caproate at mildly acidic conditions from hexoses: genome and rBOX comparison with related strains and chain-elongating bacteria.</title>
        <authorList>
            <person name="Esquivel-Elizondo S."/>
            <person name="Bagci C."/>
            <person name="Temovska M."/>
            <person name="Jeon B.S."/>
            <person name="Bessarab I."/>
            <person name="Williams R.B.H."/>
            <person name="Huson D.H."/>
            <person name="Angenent L.T."/>
        </authorList>
    </citation>
    <scope>NUCLEOTIDE SEQUENCE [LARGE SCALE GENOMIC DNA]</scope>
    <source>
        <strain evidence="3 5">7D4C2</strain>
    </source>
</reference>